<protein>
    <submittedName>
        <fullName evidence="2">Uncharacterized protein</fullName>
    </submittedName>
</protein>
<proteinExistence type="predicted"/>
<evidence type="ECO:0000313" key="3">
    <source>
        <dbReference type="Proteomes" id="UP001181355"/>
    </source>
</evidence>
<sequence>MSFKKLSLFAASVATVVGLATSASAINPNGPVVKDPGPAPFGNWVGEYKYISPFWGPDGRYYTYKYVQVSGTTQAYCQQQIPSSGVTITKYCTLTP</sequence>
<dbReference type="RefSeq" id="WP_309482932.1">
    <property type="nucleotide sequence ID" value="NZ_CP133720.1"/>
</dbReference>
<gene>
    <name evidence="2" type="ORF">RF679_04020</name>
</gene>
<keyword evidence="3" id="KW-1185">Reference proteome</keyword>
<reference evidence="2" key="1">
    <citation type="submission" date="2023-09" db="EMBL/GenBank/DDBJ databases">
        <title>Undibacterium sp. 20NA77.5 isolated from freshwater.</title>
        <authorList>
            <person name="Le V."/>
            <person name="Ko S.-R."/>
            <person name="Ahn C.-Y."/>
            <person name="Oh H.-M."/>
        </authorList>
    </citation>
    <scope>NUCLEOTIDE SEQUENCE</scope>
    <source>
        <strain evidence="2">20NA77.5</strain>
    </source>
</reference>
<keyword evidence="1" id="KW-0732">Signal</keyword>
<feature type="chain" id="PRO_5046330766" evidence="1">
    <location>
        <begin position="26"/>
        <end position="96"/>
    </location>
</feature>
<dbReference type="EMBL" id="CP133720">
    <property type="protein sequence ID" value="WMW81453.1"/>
    <property type="molecule type" value="Genomic_DNA"/>
</dbReference>
<feature type="signal peptide" evidence="1">
    <location>
        <begin position="1"/>
        <end position="25"/>
    </location>
</feature>
<dbReference type="Proteomes" id="UP001181355">
    <property type="component" value="Chromosome"/>
</dbReference>
<evidence type="ECO:0000256" key="1">
    <source>
        <dbReference type="SAM" id="SignalP"/>
    </source>
</evidence>
<accession>A0ABY9RJP0</accession>
<name>A0ABY9RJP0_9BURK</name>
<evidence type="ECO:0000313" key="2">
    <source>
        <dbReference type="EMBL" id="WMW81453.1"/>
    </source>
</evidence>
<organism evidence="2 3">
    <name type="scientific">Undibacterium cyanobacteriorum</name>
    <dbReference type="NCBI Taxonomy" id="3073561"/>
    <lineage>
        <taxon>Bacteria</taxon>
        <taxon>Pseudomonadati</taxon>
        <taxon>Pseudomonadota</taxon>
        <taxon>Betaproteobacteria</taxon>
        <taxon>Burkholderiales</taxon>
        <taxon>Oxalobacteraceae</taxon>
        <taxon>Undibacterium</taxon>
    </lineage>
</organism>